<accession>A0A7C7D5D1</accession>
<proteinExistence type="predicted"/>
<feature type="chain" id="PRO_5028158602" evidence="1">
    <location>
        <begin position="32"/>
        <end position="173"/>
    </location>
</feature>
<evidence type="ECO:0000313" key="3">
    <source>
        <dbReference type="Proteomes" id="UP000553059"/>
    </source>
</evidence>
<organism evidence="2 3">
    <name type="scientific">Desulfitobacterium dehalogenans</name>
    <dbReference type="NCBI Taxonomy" id="36854"/>
    <lineage>
        <taxon>Bacteria</taxon>
        <taxon>Bacillati</taxon>
        <taxon>Bacillota</taxon>
        <taxon>Clostridia</taxon>
        <taxon>Eubacteriales</taxon>
        <taxon>Desulfitobacteriaceae</taxon>
        <taxon>Desulfitobacterium</taxon>
    </lineage>
</organism>
<evidence type="ECO:0000313" key="2">
    <source>
        <dbReference type="EMBL" id="HHY26614.1"/>
    </source>
</evidence>
<dbReference type="Proteomes" id="UP000553059">
    <property type="component" value="Unassembled WGS sequence"/>
</dbReference>
<dbReference type="AlphaFoldDB" id="A0A7C7D5D1"/>
<name>A0A7C7D5D1_9FIRM</name>
<comment type="caution">
    <text evidence="2">The sequence shown here is derived from an EMBL/GenBank/DDBJ whole genome shotgun (WGS) entry which is preliminary data.</text>
</comment>
<protein>
    <submittedName>
        <fullName evidence="2">Uncharacterized protein</fullName>
    </submittedName>
</protein>
<dbReference type="EMBL" id="DUTF01000169">
    <property type="protein sequence ID" value="HHY26614.1"/>
    <property type="molecule type" value="Genomic_DNA"/>
</dbReference>
<feature type="signal peptide" evidence="1">
    <location>
        <begin position="1"/>
        <end position="31"/>
    </location>
</feature>
<evidence type="ECO:0000256" key="1">
    <source>
        <dbReference type="SAM" id="SignalP"/>
    </source>
</evidence>
<gene>
    <name evidence="2" type="ORF">GX523_07675</name>
</gene>
<reference evidence="2 3" key="1">
    <citation type="journal article" date="2020" name="Biotechnol. Biofuels">
        <title>New insights from the biogas microbiome by comprehensive genome-resolved metagenomics of nearly 1600 species originating from multiple anaerobic digesters.</title>
        <authorList>
            <person name="Campanaro S."/>
            <person name="Treu L."/>
            <person name="Rodriguez-R L.M."/>
            <person name="Kovalovszki A."/>
            <person name="Ziels R.M."/>
            <person name="Maus I."/>
            <person name="Zhu X."/>
            <person name="Kougias P.G."/>
            <person name="Basile A."/>
            <person name="Luo G."/>
            <person name="Schluter A."/>
            <person name="Konstantinidis K.T."/>
            <person name="Angelidaki I."/>
        </authorList>
    </citation>
    <scope>NUCLEOTIDE SEQUENCE [LARGE SCALE GENOMIC DNA]</scope>
    <source>
        <strain evidence="2">AS05jafATM_4</strain>
    </source>
</reference>
<sequence>MKISKIKKLPMIFTLMLALAFSLVCTSNAFADVFPGPNHEYCTIIYQSLDGDAYNSTASNPIGGVRSYDSPNIIGTTGSLPLVIEFSSTCQEYMIIAHEIDSEGNQVGDINISPWVPITGEGTVMHGPNTQNALPPAEWFTPGKLYKVYSFGLFPNLYGGVAPGSSAFYRIVN</sequence>
<keyword evidence="1" id="KW-0732">Signal</keyword>